<dbReference type="InterPro" id="IPR025295">
    <property type="entry name" value="eCIS_core_dom"/>
</dbReference>
<evidence type="ECO:0000259" key="1">
    <source>
        <dbReference type="Pfam" id="PF13699"/>
    </source>
</evidence>
<sequence length="366" mass="39440">GNIEDTIKSKKGSGEELADNVKEPMETAFDANFSRVKVHTDGESDQLNKSLNSRAFATGQDIFFSQGAYNPGSRDGQELLAHELTHIVQQNGGIQRKIVQHQTTEQKIVQMMPKVKSGNLSVKDAQIALAKANKELAFELAQTAADIAGIVDPTPISDGISAAMSLAKGDYVGAGLSIVSMIPYLGDTIGKPIKAARNGKKILKLRKEIAELIQIIEKFSPAGRKASAKTKDAVAQEIKQVLKPTLGNTKNKITLSANRAKHLVDNLIENPKSIWGKSAEDIAQQFKDAGYEVILEKSTKGSKLSTQIRIQGHPKIANIQVHPGGGRHGGSYYKISTSTQGTIKIVDPITYKPTPGEKATIINITN</sequence>
<dbReference type="AlphaFoldDB" id="A0A1B7WKA1"/>
<dbReference type="PATRIC" id="fig|1710896.3.peg.5153"/>
<dbReference type="CDD" id="cd20745">
    <property type="entry name" value="FIX_RhsA_AHH_HNH-like"/>
    <property type="match status" value="1"/>
</dbReference>
<proteinExistence type="predicted"/>
<protein>
    <recommendedName>
        <fullName evidence="1">eCIS core domain-containing protein</fullName>
    </recommendedName>
</protein>
<dbReference type="EMBL" id="LJOW01000259">
    <property type="protein sequence ID" value="OBQ37525.1"/>
    <property type="molecule type" value="Genomic_DNA"/>
</dbReference>
<organism evidence="2 3">
    <name type="scientific">Aphanizomenon flos-aquae WA102</name>
    <dbReference type="NCBI Taxonomy" id="1710896"/>
    <lineage>
        <taxon>Bacteria</taxon>
        <taxon>Bacillati</taxon>
        <taxon>Cyanobacteriota</taxon>
        <taxon>Cyanophyceae</taxon>
        <taxon>Nostocales</taxon>
        <taxon>Aphanizomenonaceae</taxon>
        <taxon>Aphanizomenon</taxon>
    </lineage>
</organism>
<gene>
    <name evidence="2" type="ORF">AN484_24875</name>
</gene>
<accession>A0A1B7WKA1</accession>
<dbReference type="Pfam" id="PF13699">
    <property type="entry name" value="eCIS_core"/>
    <property type="match status" value="1"/>
</dbReference>
<reference evidence="2 3" key="1">
    <citation type="submission" date="2015-09" db="EMBL/GenBank/DDBJ databases">
        <title>Aphanizomenon flos-aquae WA102.</title>
        <authorList>
            <person name="Driscoll C."/>
        </authorList>
    </citation>
    <scope>NUCLEOTIDE SEQUENCE [LARGE SCALE GENOMIC DNA]</scope>
    <source>
        <strain evidence="2">WA102</strain>
    </source>
</reference>
<feature type="non-terminal residue" evidence="2">
    <location>
        <position position="1"/>
    </location>
</feature>
<evidence type="ECO:0000313" key="2">
    <source>
        <dbReference type="EMBL" id="OBQ37525.1"/>
    </source>
</evidence>
<comment type="caution">
    <text evidence="2">The sequence shown here is derived from an EMBL/GenBank/DDBJ whole genome shotgun (WGS) entry which is preliminary data.</text>
</comment>
<dbReference type="Proteomes" id="UP000092093">
    <property type="component" value="Unassembled WGS sequence"/>
</dbReference>
<feature type="domain" description="eCIS core" evidence="1">
    <location>
        <begin position="17"/>
        <end position="93"/>
    </location>
</feature>
<evidence type="ECO:0000313" key="3">
    <source>
        <dbReference type="Proteomes" id="UP000092093"/>
    </source>
</evidence>
<name>A0A1B7WKA1_APHFL</name>